<organism evidence="1 2">
    <name type="scientific">Gordonia terrae</name>
    <dbReference type="NCBI Taxonomy" id="2055"/>
    <lineage>
        <taxon>Bacteria</taxon>
        <taxon>Bacillati</taxon>
        <taxon>Actinomycetota</taxon>
        <taxon>Actinomycetes</taxon>
        <taxon>Mycobacteriales</taxon>
        <taxon>Gordoniaceae</taxon>
        <taxon>Gordonia</taxon>
    </lineage>
</organism>
<proteinExistence type="predicted"/>
<dbReference type="Gene3D" id="3.40.50.12500">
    <property type="match status" value="1"/>
</dbReference>
<dbReference type="PANTHER" id="PTHR40267">
    <property type="entry name" value="BLR3294 PROTEIN"/>
    <property type="match status" value="1"/>
</dbReference>
<dbReference type="Proteomes" id="UP000234662">
    <property type="component" value="Unassembled WGS sequence"/>
</dbReference>
<dbReference type="InterPro" id="IPR026286">
    <property type="entry name" value="MaiA/AMDase"/>
</dbReference>
<dbReference type="AlphaFoldDB" id="A0A2I1RBL5"/>
<sequence>MIVPPAADEVPPEAETLYPNGVQFIARGLGISGVSVDGFDEALDRLPSAVLSLRSQDVDAISLMGTSISFYKGHDGHRQLLDRLRELAGTTPVTTMAGAIIDGLRSVDAKRLVVGAAYTDDLLDRLVTFLAEAGFEVVGSGGLDLSDVDRVLNTDTDTLVEFGVRLIESAPPCDALLVSCGGLRTLKMTEVLEDRFGIPVVSSAVAGCHDAVSVARSVTR</sequence>
<protein>
    <submittedName>
        <fullName evidence="1">Arylmalonate decarboxylase</fullName>
    </submittedName>
</protein>
<dbReference type="EMBL" id="PKJC01000003">
    <property type="protein sequence ID" value="PKZ66541.1"/>
    <property type="molecule type" value="Genomic_DNA"/>
</dbReference>
<comment type="caution">
    <text evidence="1">The sequence shown here is derived from an EMBL/GenBank/DDBJ whole genome shotgun (WGS) entry which is preliminary data.</text>
</comment>
<name>A0A2I1RBL5_9ACTN</name>
<dbReference type="PANTHER" id="PTHR40267:SF1">
    <property type="entry name" value="BLR3294 PROTEIN"/>
    <property type="match status" value="1"/>
</dbReference>
<reference evidence="1 2" key="1">
    <citation type="submission" date="2017-12" db="EMBL/GenBank/DDBJ databases">
        <title>Phylogenetic diversity of female urinary microbiome.</title>
        <authorList>
            <person name="Thomas-White K."/>
            <person name="Wolfe A.J."/>
        </authorList>
    </citation>
    <scope>NUCLEOTIDE SEQUENCE [LARGE SCALE GENOMIC DNA]</scope>
    <source>
        <strain evidence="1 2">UMB0777</strain>
    </source>
</reference>
<gene>
    <name evidence="1" type="ORF">CYJ73_06515</name>
</gene>
<evidence type="ECO:0000313" key="2">
    <source>
        <dbReference type="Proteomes" id="UP000234662"/>
    </source>
</evidence>
<dbReference type="Pfam" id="PF17645">
    <property type="entry name" value="Amdase"/>
    <property type="match status" value="1"/>
</dbReference>
<evidence type="ECO:0000313" key="1">
    <source>
        <dbReference type="EMBL" id="PKZ66541.1"/>
    </source>
</evidence>
<dbReference type="InterPro" id="IPR053714">
    <property type="entry name" value="Iso_Racemase_Enz_sf"/>
</dbReference>
<accession>A0A2I1RBL5</accession>